<dbReference type="Proteomes" id="UP000596381">
    <property type="component" value="Segment"/>
</dbReference>
<reference evidence="1 2" key="1">
    <citation type="submission" date="2020-12" db="EMBL/GenBank/DDBJ databases">
        <title>Genomic characterization of four novel bacteriophages infecting Klebsiella pneumoniae.</title>
        <authorList>
            <person name="Estrada Bonilla B."/>
            <person name="Costa A.R."/>
            <person name="van Rossum T."/>
            <person name="Hagedoorn S."/>
            <person name="Wallinga H."/>
            <person name="Xiao M."/>
            <person name="Song W."/>
            <person name="Haas P.-J."/>
            <person name="Nobrega F.L."/>
            <person name="Brouns S.J.J."/>
        </authorList>
    </citation>
    <scope>NUCLEOTIDE SEQUENCE [LARGE SCALE GENOMIC DNA]</scope>
</reference>
<name>A0A7U0J680_9CAUD</name>
<evidence type="ECO:0000313" key="2">
    <source>
        <dbReference type="Proteomes" id="UP000596381"/>
    </source>
</evidence>
<proteinExistence type="predicted"/>
<dbReference type="EMBL" id="MW394391">
    <property type="protein sequence ID" value="QQV92080.1"/>
    <property type="molecule type" value="Genomic_DNA"/>
</dbReference>
<gene>
    <name evidence="1" type="ORF">vBKpMFBKp24_062</name>
</gene>
<organism evidence="1 2">
    <name type="scientific">Klebsiella phage vB_KpM_FBKp24</name>
    <dbReference type="NCBI Taxonomy" id="2801834"/>
    <lineage>
        <taxon>Viruses</taxon>
        <taxon>Duplodnaviria</taxon>
        <taxon>Heunggongvirae</taxon>
        <taxon>Uroviricota</taxon>
        <taxon>Caudoviricetes</taxon>
        <taxon>Chimalliviridae</taxon>
        <taxon>Maaswegvirus</taxon>
        <taxon>Maaswegvirus Kp24</taxon>
    </lineage>
</organism>
<protein>
    <submittedName>
        <fullName evidence="1">Uncharacterized protein</fullName>
    </submittedName>
</protein>
<accession>A0A7U0J680</accession>
<sequence>MKKVLYRVVDTSDGKTLDHYFPEQNLRIALTNAKGCPWINRFDRLGIQFNGLNSGTLVRLPGDLFFRPNIVVSAPFNATDKNEENINALIGLLNAFAEAEYCHRQLFYDDTTLTTYSRQQIKNMILELKTGGGIHSGAGIDVGLLARPKDPELEAVIANIQGTKDRQLAALSPEESVVELLTTDADSVDEEFLTGVSVQEVFKCPEQYQLTIRHSGFNFYRFVLDPSDNVYKSYFDHCESLDGIDTQEKLINLIVSLGRGYNDRPSLYQFRTSKQSDAEFKKAIFYHNLILLEYRNRSYFPIIETELFRYQFTKKLPD</sequence>
<keyword evidence="2" id="KW-1185">Reference proteome</keyword>
<evidence type="ECO:0000313" key="1">
    <source>
        <dbReference type="EMBL" id="QQV92080.1"/>
    </source>
</evidence>